<organism evidence="2 3">
    <name type="scientific">Triangularia verruculosa</name>
    <dbReference type="NCBI Taxonomy" id="2587418"/>
    <lineage>
        <taxon>Eukaryota</taxon>
        <taxon>Fungi</taxon>
        <taxon>Dikarya</taxon>
        <taxon>Ascomycota</taxon>
        <taxon>Pezizomycotina</taxon>
        <taxon>Sordariomycetes</taxon>
        <taxon>Sordariomycetidae</taxon>
        <taxon>Sordariales</taxon>
        <taxon>Podosporaceae</taxon>
        <taxon>Triangularia</taxon>
    </lineage>
</organism>
<reference evidence="2" key="1">
    <citation type="journal article" date="2023" name="Mol. Phylogenet. Evol.">
        <title>Genome-scale phylogeny and comparative genomics of the fungal order Sordariales.</title>
        <authorList>
            <person name="Hensen N."/>
            <person name="Bonometti L."/>
            <person name="Westerberg I."/>
            <person name="Brannstrom I.O."/>
            <person name="Guillou S."/>
            <person name="Cros-Aarteil S."/>
            <person name="Calhoun S."/>
            <person name="Haridas S."/>
            <person name="Kuo A."/>
            <person name="Mondo S."/>
            <person name="Pangilinan J."/>
            <person name="Riley R."/>
            <person name="LaButti K."/>
            <person name="Andreopoulos B."/>
            <person name="Lipzen A."/>
            <person name="Chen C."/>
            <person name="Yan M."/>
            <person name="Daum C."/>
            <person name="Ng V."/>
            <person name="Clum A."/>
            <person name="Steindorff A."/>
            <person name="Ohm R.A."/>
            <person name="Martin F."/>
            <person name="Silar P."/>
            <person name="Natvig D.O."/>
            <person name="Lalanne C."/>
            <person name="Gautier V."/>
            <person name="Ament-Velasquez S.L."/>
            <person name="Kruys A."/>
            <person name="Hutchinson M.I."/>
            <person name="Powell A.J."/>
            <person name="Barry K."/>
            <person name="Miller A.N."/>
            <person name="Grigoriev I.V."/>
            <person name="Debuchy R."/>
            <person name="Gladieux P."/>
            <person name="Hiltunen Thoren M."/>
            <person name="Johannesson H."/>
        </authorList>
    </citation>
    <scope>NUCLEOTIDE SEQUENCE</scope>
    <source>
        <strain evidence="2">CBS 315.58</strain>
    </source>
</reference>
<feature type="region of interest" description="Disordered" evidence="1">
    <location>
        <begin position="93"/>
        <end position="113"/>
    </location>
</feature>
<dbReference type="Pfam" id="PF23151">
    <property type="entry name" value="NuiA_2"/>
    <property type="match status" value="1"/>
</dbReference>
<comment type="caution">
    <text evidence="2">The sequence shown here is derived from an EMBL/GenBank/DDBJ whole genome shotgun (WGS) entry which is preliminary data.</text>
</comment>
<sequence>MAMIAPLQRGVSRVILSHEVPSLFRIPFPSLHSNYFSSASDLRLPPARTYHSTCQATTTALATAQLRTRLFSTTTVTKMSDEDYLAFLNKANAPPTSSSTAQARSTSDKQNFKTTDAGVAVPEVLKKAVEGKVFTAASSETESPFEVVALRLKSGEGLPDEEEFAEMIGHSNPKEAEVEIRDPVDWDPNGENNEVLDAVREAGKGGDVRVYEVKGDKRGVRVTYWVVTATEGRELLGVMGEGVFT</sequence>
<evidence type="ECO:0000313" key="2">
    <source>
        <dbReference type="EMBL" id="KAK4198511.1"/>
    </source>
</evidence>
<dbReference type="EMBL" id="MU863945">
    <property type="protein sequence ID" value="KAK4198511.1"/>
    <property type="molecule type" value="Genomic_DNA"/>
</dbReference>
<gene>
    <name evidence="2" type="ORF">QBC40DRAFT_350176</name>
</gene>
<accession>A0AAN6XFB0</accession>
<dbReference type="Proteomes" id="UP001303160">
    <property type="component" value="Unassembled WGS sequence"/>
</dbReference>
<dbReference type="InterPro" id="IPR056539">
    <property type="entry name" value="NuiA-like"/>
</dbReference>
<evidence type="ECO:0000313" key="3">
    <source>
        <dbReference type="Proteomes" id="UP001303160"/>
    </source>
</evidence>
<keyword evidence="3" id="KW-1185">Reference proteome</keyword>
<proteinExistence type="predicted"/>
<dbReference type="PANTHER" id="PTHR42093">
    <property type="match status" value="1"/>
</dbReference>
<dbReference type="AlphaFoldDB" id="A0AAN6XFB0"/>
<evidence type="ECO:0000256" key="1">
    <source>
        <dbReference type="SAM" id="MobiDB-lite"/>
    </source>
</evidence>
<dbReference type="PANTHER" id="PTHR42093:SF1">
    <property type="match status" value="1"/>
</dbReference>
<protein>
    <submittedName>
        <fullName evidence="2">Uncharacterized protein</fullName>
    </submittedName>
</protein>
<reference evidence="2" key="2">
    <citation type="submission" date="2023-05" db="EMBL/GenBank/DDBJ databases">
        <authorList>
            <consortium name="Lawrence Berkeley National Laboratory"/>
            <person name="Steindorff A."/>
            <person name="Hensen N."/>
            <person name="Bonometti L."/>
            <person name="Westerberg I."/>
            <person name="Brannstrom I.O."/>
            <person name="Guillou S."/>
            <person name="Cros-Aarteil S."/>
            <person name="Calhoun S."/>
            <person name="Haridas S."/>
            <person name="Kuo A."/>
            <person name="Mondo S."/>
            <person name="Pangilinan J."/>
            <person name="Riley R."/>
            <person name="Labutti K."/>
            <person name="Andreopoulos B."/>
            <person name="Lipzen A."/>
            <person name="Chen C."/>
            <person name="Yanf M."/>
            <person name="Daum C."/>
            <person name="Ng V."/>
            <person name="Clum A."/>
            <person name="Ohm R."/>
            <person name="Martin F."/>
            <person name="Silar P."/>
            <person name="Natvig D."/>
            <person name="Lalanne C."/>
            <person name="Gautier V."/>
            <person name="Ament-Velasquez S.L."/>
            <person name="Kruys A."/>
            <person name="Hutchinson M.I."/>
            <person name="Powell A.J."/>
            <person name="Barry K."/>
            <person name="Miller A.N."/>
            <person name="Grigoriev I.V."/>
            <person name="Debuchy R."/>
            <person name="Gladieux P."/>
            <person name="Thoren M.H."/>
            <person name="Johannesson H."/>
        </authorList>
    </citation>
    <scope>NUCLEOTIDE SEQUENCE</scope>
    <source>
        <strain evidence="2">CBS 315.58</strain>
    </source>
</reference>
<feature type="compositionally biased region" description="Low complexity" evidence="1">
    <location>
        <begin position="93"/>
        <end position="105"/>
    </location>
</feature>
<name>A0AAN6XFB0_9PEZI</name>